<keyword evidence="2" id="KW-1185">Reference proteome</keyword>
<dbReference type="Proteomes" id="UP000604825">
    <property type="component" value="Unassembled WGS sequence"/>
</dbReference>
<dbReference type="OrthoDB" id="684363at2759"/>
<proteinExistence type="predicted"/>
<sequence length="102" mass="11407">MVEHADASKFGSSMMSPCLPLLVFHHHPDGQEDDNEDEMLMFSISKQSLHSNMERGPVSVGNSNMCWTTPQGWMLLAEDHDTVSSACLWNPYTGDKLPLRIS</sequence>
<evidence type="ECO:0000313" key="1">
    <source>
        <dbReference type="EMBL" id="CAD6270167.1"/>
    </source>
</evidence>
<organism evidence="1 2">
    <name type="scientific">Miscanthus lutarioriparius</name>
    <dbReference type="NCBI Taxonomy" id="422564"/>
    <lineage>
        <taxon>Eukaryota</taxon>
        <taxon>Viridiplantae</taxon>
        <taxon>Streptophyta</taxon>
        <taxon>Embryophyta</taxon>
        <taxon>Tracheophyta</taxon>
        <taxon>Spermatophyta</taxon>
        <taxon>Magnoliopsida</taxon>
        <taxon>Liliopsida</taxon>
        <taxon>Poales</taxon>
        <taxon>Poaceae</taxon>
        <taxon>PACMAD clade</taxon>
        <taxon>Panicoideae</taxon>
        <taxon>Andropogonodae</taxon>
        <taxon>Andropogoneae</taxon>
        <taxon>Saccharinae</taxon>
        <taxon>Miscanthus</taxon>
    </lineage>
</organism>
<reference evidence="1" key="1">
    <citation type="submission" date="2020-10" db="EMBL/GenBank/DDBJ databases">
        <authorList>
            <person name="Han B."/>
            <person name="Lu T."/>
            <person name="Zhao Q."/>
            <person name="Huang X."/>
            <person name="Zhao Y."/>
        </authorList>
    </citation>
    <scope>NUCLEOTIDE SEQUENCE</scope>
</reference>
<name>A0A811RIF0_9POAL</name>
<accession>A0A811RIF0</accession>
<dbReference type="AlphaFoldDB" id="A0A811RIF0"/>
<dbReference type="EMBL" id="CAJGYO010000015">
    <property type="protein sequence ID" value="CAD6270167.1"/>
    <property type="molecule type" value="Genomic_DNA"/>
</dbReference>
<comment type="caution">
    <text evidence="1">The sequence shown here is derived from an EMBL/GenBank/DDBJ whole genome shotgun (WGS) entry which is preliminary data.</text>
</comment>
<gene>
    <name evidence="1" type="ORF">NCGR_LOCUS53461</name>
</gene>
<protein>
    <submittedName>
        <fullName evidence="1">Uncharacterized protein</fullName>
    </submittedName>
</protein>
<evidence type="ECO:0000313" key="2">
    <source>
        <dbReference type="Proteomes" id="UP000604825"/>
    </source>
</evidence>